<proteinExistence type="inferred from homology"/>
<dbReference type="PANTHER" id="PTHR17972">
    <property type="entry name" value="NUCLEOLAR RNA-ASSOCIATED PROTEIN"/>
    <property type="match status" value="1"/>
</dbReference>
<reference evidence="10" key="1">
    <citation type="submission" date="2023-10" db="EMBL/GenBank/DDBJ databases">
        <authorList>
            <person name="Chen Y."/>
            <person name="Shah S."/>
            <person name="Dougan E. K."/>
            <person name="Thang M."/>
            <person name="Chan C."/>
        </authorList>
    </citation>
    <scope>NUCLEOTIDE SEQUENCE [LARGE SCALE GENOMIC DNA]</scope>
</reference>
<dbReference type="Pfam" id="PF03813">
    <property type="entry name" value="Nrap"/>
    <property type="match status" value="1"/>
</dbReference>
<evidence type="ECO:0000256" key="4">
    <source>
        <dbReference type="ARBA" id="ARBA00023242"/>
    </source>
</evidence>
<keyword evidence="3 5" id="KW-0694">RNA-binding</keyword>
<sequence length="646" mass="69461">MAAGKKRQKAGGDGGGLGGDEPAAKKAAAPAAEDTAPADAAPRQQAEAPAAKPESAFRAPDAAEVMEIARTRNLYKSNLFRLQLEELLKELAPRRAARARLEAFLHGLRPVLLGLEARELPADLAAEFPQLLFQQRQPFPMTFAAPKRIDVVGSFLLGTCLRSSLQADVALEMPAETFQSKDYLNFRYWDKRAAYVGEVRRQLAKAQGRGAPLAGVELLFEALHGDPCRPCLTLRPLDQDATAPWAVRLLPSCAADLFPPPKLAPNRNSVRPAEGAAAAAPAPTAQYNSCILEDVRMRACLEYLHRALQRFPSLRDAVLLLKRWAWARGFLAQQPGAQRAGGGLAVFMPLSGFCLSVLAAHAAQTASVAPTETSSFQLFKLALSVLASIDWESQKLVLGAAAPRALTAEERSTRGANFFDADGILNFFWRLGPFIGELKREAQRALTLLDTEADPYDAVFGRRMAPELLWDCVVRAPLLGSAAATPALAAPPPPHTVLGTPPPADACEALSLAARLPEVLAAGLGDRCLQVSARLVGEPGPRWDRERPAGALAVVAGITLDALHLDRSLDRGPSAEDVEAAARFRSLWGPEKSELRRFKDGSILECAVWTKPPADRAADSKKHPAVVTQILLAPAGQTLRRDCVAR</sequence>
<evidence type="ECO:0000256" key="5">
    <source>
        <dbReference type="RuleBase" id="RU364032"/>
    </source>
</evidence>
<evidence type="ECO:0000256" key="6">
    <source>
        <dbReference type="SAM" id="MobiDB-lite"/>
    </source>
</evidence>
<keyword evidence="11" id="KW-1185">Reference proteome</keyword>
<evidence type="ECO:0000256" key="3">
    <source>
        <dbReference type="ARBA" id="ARBA00022884"/>
    </source>
</evidence>
<evidence type="ECO:0000313" key="10">
    <source>
        <dbReference type="EMBL" id="CAK0821814.1"/>
    </source>
</evidence>
<comment type="caution">
    <text evidence="10">The sequence shown here is derived from an EMBL/GenBank/DDBJ whole genome shotgun (WGS) entry which is preliminary data.</text>
</comment>
<dbReference type="InterPro" id="IPR005554">
    <property type="entry name" value="NOL6/Upt22"/>
</dbReference>
<feature type="region of interest" description="Disordered" evidence="6">
    <location>
        <begin position="1"/>
        <end position="57"/>
    </location>
</feature>
<feature type="domain" description="Nrap protein" evidence="8">
    <location>
        <begin position="314"/>
        <end position="460"/>
    </location>
</feature>
<dbReference type="EMBL" id="CAUYUJ010007738">
    <property type="protein sequence ID" value="CAK0821814.1"/>
    <property type="molecule type" value="Genomic_DNA"/>
</dbReference>
<dbReference type="Pfam" id="PF17404">
    <property type="entry name" value="Nrap_D3"/>
    <property type="match status" value="1"/>
</dbReference>
<evidence type="ECO:0008006" key="12">
    <source>
        <dbReference type="Google" id="ProtNLM"/>
    </source>
</evidence>
<dbReference type="InterPro" id="IPR035367">
    <property type="entry name" value="Nrap_D2"/>
</dbReference>
<evidence type="ECO:0000259" key="7">
    <source>
        <dbReference type="Pfam" id="PF03813"/>
    </source>
</evidence>
<evidence type="ECO:0000259" key="9">
    <source>
        <dbReference type="Pfam" id="PF17404"/>
    </source>
</evidence>
<gene>
    <name evidence="10" type="ORF">PCOR1329_LOCUS22977</name>
</gene>
<name>A0ABN9RRY2_9DINO</name>
<organism evidence="10 11">
    <name type="scientific">Prorocentrum cordatum</name>
    <dbReference type="NCBI Taxonomy" id="2364126"/>
    <lineage>
        <taxon>Eukaryota</taxon>
        <taxon>Sar</taxon>
        <taxon>Alveolata</taxon>
        <taxon>Dinophyceae</taxon>
        <taxon>Prorocentrales</taxon>
        <taxon>Prorocentraceae</taxon>
        <taxon>Prorocentrum</taxon>
    </lineage>
</organism>
<feature type="compositionally biased region" description="Low complexity" evidence="6">
    <location>
        <begin position="25"/>
        <end position="56"/>
    </location>
</feature>
<comment type="subcellular location">
    <subcellularLocation>
        <location evidence="1 5">Nucleus</location>
        <location evidence="1 5">Nucleolus</location>
    </subcellularLocation>
</comment>
<evidence type="ECO:0000259" key="8">
    <source>
        <dbReference type="Pfam" id="PF17403"/>
    </source>
</evidence>
<protein>
    <recommendedName>
        <fullName evidence="12">Nucleolar protein 6</fullName>
    </recommendedName>
</protein>
<dbReference type="Proteomes" id="UP001189429">
    <property type="component" value="Unassembled WGS sequence"/>
</dbReference>
<dbReference type="Pfam" id="PF17403">
    <property type="entry name" value="Nrap_D2"/>
    <property type="match status" value="1"/>
</dbReference>
<dbReference type="PANTHER" id="PTHR17972:SF0">
    <property type="entry name" value="NUCLEOLAR PROTEIN 6"/>
    <property type="match status" value="1"/>
</dbReference>
<evidence type="ECO:0000256" key="1">
    <source>
        <dbReference type="ARBA" id="ARBA00004604"/>
    </source>
</evidence>
<dbReference type="InterPro" id="IPR035082">
    <property type="entry name" value="Nrap_D1"/>
</dbReference>
<dbReference type="InterPro" id="IPR035368">
    <property type="entry name" value="Nrap_D3"/>
</dbReference>
<comment type="similarity">
    <text evidence="2 5">Belongs to the NRAP family.</text>
</comment>
<evidence type="ECO:0000256" key="2">
    <source>
        <dbReference type="ARBA" id="ARBA00006674"/>
    </source>
</evidence>
<feature type="domain" description="Nrap protein" evidence="9">
    <location>
        <begin position="511"/>
        <end position="614"/>
    </location>
</feature>
<keyword evidence="4 5" id="KW-0539">Nucleus</keyword>
<accession>A0ABN9RRY2</accession>
<dbReference type="Gene3D" id="1.10.1410.10">
    <property type="match status" value="2"/>
</dbReference>
<evidence type="ECO:0000313" key="11">
    <source>
        <dbReference type="Proteomes" id="UP001189429"/>
    </source>
</evidence>
<feature type="domain" description="Nrap protein" evidence="7">
    <location>
        <begin position="168"/>
        <end position="309"/>
    </location>
</feature>